<gene>
    <name evidence="3" type="ORF">A6770_08120</name>
</gene>
<keyword evidence="4" id="KW-1185">Reference proteome</keyword>
<name>A0A367S1R5_9NOSO</name>
<protein>
    <recommendedName>
        <fullName evidence="2">CHAT domain-containing protein</fullName>
    </recommendedName>
</protein>
<proteinExistence type="predicted"/>
<feature type="domain" description="CHAT" evidence="2">
    <location>
        <begin position="26"/>
        <end position="165"/>
    </location>
</feature>
<dbReference type="Pfam" id="PF12770">
    <property type="entry name" value="CHAT"/>
    <property type="match status" value="1"/>
</dbReference>
<evidence type="ECO:0000313" key="4">
    <source>
        <dbReference type="Proteomes" id="UP000252107"/>
    </source>
</evidence>
<evidence type="ECO:0000256" key="1">
    <source>
        <dbReference type="SAM" id="Coils"/>
    </source>
</evidence>
<dbReference type="InterPro" id="IPR024983">
    <property type="entry name" value="CHAT_dom"/>
</dbReference>
<reference evidence="3" key="1">
    <citation type="submission" date="2016-04" db="EMBL/GenBank/DDBJ databases">
        <authorList>
            <person name="Tabuchi Yagui T.R."/>
        </authorList>
    </citation>
    <scope>NUCLEOTIDE SEQUENCE [LARGE SCALE GENOMIC DNA]</scope>
    <source>
        <strain evidence="3">NIES-26</strain>
    </source>
</reference>
<feature type="coiled-coil region" evidence="1">
    <location>
        <begin position="216"/>
        <end position="280"/>
    </location>
</feature>
<accession>A0A367S1R5</accession>
<dbReference type="Proteomes" id="UP000252107">
    <property type="component" value="Unassembled WGS sequence"/>
</dbReference>
<dbReference type="AlphaFoldDB" id="A0A367S1R5"/>
<organism evidence="3 4">
    <name type="scientific">Nostoc minutum NIES-26</name>
    <dbReference type="NCBI Taxonomy" id="1844469"/>
    <lineage>
        <taxon>Bacteria</taxon>
        <taxon>Bacillati</taxon>
        <taxon>Cyanobacteriota</taxon>
        <taxon>Cyanophyceae</taxon>
        <taxon>Nostocales</taxon>
        <taxon>Nostocaceae</taxon>
        <taxon>Nostoc</taxon>
    </lineage>
</organism>
<keyword evidence="1" id="KW-0175">Coiled coil</keyword>
<evidence type="ECO:0000313" key="3">
    <source>
        <dbReference type="EMBL" id="RCJ42169.1"/>
    </source>
</evidence>
<sequence length="282" mass="31465">MNSADKIKILFLAADPSDAARLRIGEELREIRERLQLAKERDRFVLESRESVRPEDISQAIFDIEPQIVHFSGHGTGTGELCFEDLLGKYQPVQPEALAALFELVADRINCVVLNACDSEAQAKAIAERIPFVVGMNQAIGDKAAIAFVVGFYKALAAGQTIDRAYKFGCVEIRLQGISEHLTPVLHTKQTPVSPVTEVSQITSNKSVTSLNPGQKRRILQEIESLQQQYDLISQKLSRLRLDLAIESGAAVKFQLEKQIEQAEVERTQLNQRIEQLENSLQ</sequence>
<comment type="caution">
    <text evidence="3">The sequence shown here is derived from an EMBL/GenBank/DDBJ whole genome shotgun (WGS) entry which is preliminary data.</text>
</comment>
<dbReference type="EMBL" id="LXQD01000012">
    <property type="protein sequence ID" value="RCJ42169.1"/>
    <property type="molecule type" value="Genomic_DNA"/>
</dbReference>
<evidence type="ECO:0000259" key="2">
    <source>
        <dbReference type="Pfam" id="PF12770"/>
    </source>
</evidence>